<feature type="region of interest" description="Disordered" evidence="2">
    <location>
        <begin position="644"/>
        <end position="678"/>
    </location>
</feature>
<dbReference type="AlphaFoldDB" id="A0A1Q9D3Y6"/>
<dbReference type="Proteomes" id="UP000186817">
    <property type="component" value="Unassembled WGS sequence"/>
</dbReference>
<feature type="compositionally biased region" description="Basic and acidic residues" evidence="2">
    <location>
        <begin position="43"/>
        <end position="95"/>
    </location>
</feature>
<dbReference type="InterPro" id="IPR039604">
    <property type="entry name" value="Bfr1"/>
</dbReference>
<feature type="region of interest" description="Disordered" evidence="2">
    <location>
        <begin position="1"/>
        <end position="95"/>
    </location>
</feature>
<accession>A0A1Q9D3Y6</accession>
<dbReference type="PANTHER" id="PTHR31027">
    <property type="entry name" value="NUCLEAR SEGREGATION PROTEIN BFR1"/>
    <property type="match status" value="1"/>
</dbReference>
<evidence type="ECO:0000313" key="3">
    <source>
        <dbReference type="EMBL" id="OLP89892.1"/>
    </source>
</evidence>
<gene>
    <name evidence="3" type="ORF">AK812_SmicGene28603</name>
</gene>
<comment type="caution">
    <text evidence="3">The sequence shown here is derived from an EMBL/GenBank/DDBJ whole genome shotgun (WGS) entry which is preliminary data.</text>
</comment>
<keyword evidence="4" id="KW-1185">Reference proteome</keyword>
<dbReference type="GO" id="GO:0003729">
    <property type="term" value="F:mRNA binding"/>
    <property type="evidence" value="ECO:0007669"/>
    <property type="project" value="TreeGrafter"/>
</dbReference>
<proteinExistence type="predicted"/>
<feature type="coiled-coil region" evidence="1">
    <location>
        <begin position="236"/>
        <end position="347"/>
    </location>
</feature>
<dbReference type="PANTHER" id="PTHR31027:SF2">
    <property type="entry name" value="LEBERCILIN DOMAIN-CONTAINING PROTEIN"/>
    <property type="match status" value="1"/>
</dbReference>
<sequence>MLNRSILDVAAQDGSKVGCASPLPPRTSRSSSLAMAPKTAPKAKADPKPKAESKAKAKVKKEEQEDEKPKVPQPNKEEFDAKSEKINEEIQKLQDKQKKLTEKIQERSGGKEEFYAKKAELRAQLDVITDKINGLMEKKDEINKAVGNKREEGREMRSQLNSMKKTVGFTSQQEINNRIATIEFQLCTESVPLKEEKKLLAEIQTLKKNRSKVDTMNTMEQNLANFDPGMSMKEQKEAINTDISQFRDEKKKIQDQMTELSEARKAQLGPIEEIQNERNAIGDKLRAKIEERNALRDEYRQQEREYWAYQQELRKARQERYAAEKAEKQKEYDLRRKQREAEKLDEQPYVAEITLIEQTIKYCKGLVQSKVEEKKDEKKEVAYNNPDGAEILLRKEDRDEEFYFAPTKAGKKGKAKNKGGDAKPNKITHNAETFRSTAEWCLFDQLKLDAPLSTDQVPGLLEELEKQFACDSVQLGEFQGKVKEWEEKREEMKKAILEGLTEIEQNKVSSLISELIDFYPKPLQRSAPGELLPQPGGCQDARWVENRTRAADEATCHSHTSGGTDPLEEGTQAPKEEIAQSASGPQVTVSLEAQTQEPRSSLGSSTFWTGSWTNSEPSTTSEQASHFDPLDKVKIIRARELDKMEEQDDVFSGTPPKDSSHHPLCGDREDGQDKPAKTYRPVRRVSCLPPRDCHGQDRSRSAERLGLVQAVVSKAMIIGTREASCQWAKRVREIMLGAGFWEVLGIPALFYHDEWCVTLSCHGDDFIDWGESDDLDRLDALMMQSVETKVLPRIGPEEFGGQEADPTYSRQIAVELGLSHAKDAYAPCSAECGNGRRDLEQPVDPAAEAMFRKLAGTALYLVKYPKEAWHFECQEQPDEAVVLTDAALSDPRVTELVKGMLLTRSLVMA</sequence>
<reference evidence="3 4" key="1">
    <citation type="submission" date="2016-02" db="EMBL/GenBank/DDBJ databases">
        <title>Genome analysis of coral dinoflagellate symbionts highlights evolutionary adaptations to a symbiotic lifestyle.</title>
        <authorList>
            <person name="Aranda M."/>
            <person name="Li Y."/>
            <person name="Liew Y.J."/>
            <person name="Baumgarten S."/>
            <person name="Simakov O."/>
            <person name="Wilson M."/>
            <person name="Piel J."/>
            <person name="Ashoor H."/>
            <person name="Bougouffa S."/>
            <person name="Bajic V.B."/>
            <person name="Ryu T."/>
            <person name="Ravasi T."/>
            <person name="Bayer T."/>
            <person name="Micklem G."/>
            <person name="Kim H."/>
            <person name="Bhak J."/>
            <person name="Lajeunesse T.C."/>
            <person name="Voolstra C.R."/>
        </authorList>
    </citation>
    <scope>NUCLEOTIDE SEQUENCE [LARGE SCALE GENOMIC DNA]</scope>
    <source>
        <strain evidence="3 4">CCMP2467</strain>
    </source>
</reference>
<feature type="compositionally biased region" description="Basic and acidic residues" evidence="2">
    <location>
        <begin position="658"/>
        <end position="676"/>
    </location>
</feature>
<dbReference type="OrthoDB" id="10261749at2759"/>
<feature type="region of interest" description="Disordered" evidence="2">
    <location>
        <begin position="549"/>
        <end position="571"/>
    </location>
</feature>
<dbReference type="GO" id="GO:0005783">
    <property type="term" value="C:endoplasmic reticulum"/>
    <property type="evidence" value="ECO:0007669"/>
    <property type="project" value="TreeGrafter"/>
</dbReference>
<dbReference type="GO" id="GO:0042175">
    <property type="term" value="C:nuclear outer membrane-endoplasmic reticulum membrane network"/>
    <property type="evidence" value="ECO:0007669"/>
    <property type="project" value="TreeGrafter"/>
</dbReference>
<feature type="compositionally biased region" description="Polar residues" evidence="2">
    <location>
        <begin position="592"/>
        <end position="624"/>
    </location>
</feature>
<dbReference type="GO" id="GO:0008298">
    <property type="term" value="P:intracellular mRNA localization"/>
    <property type="evidence" value="ECO:0007669"/>
    <property type="project" value="TreeGrafter"/>
</dbReference>
<feature type="region of interest" description="Disordered" evidence="2">
    <location>
        <begin position="592"/>
        <end position="627"/>
    </location>
</feature>
<dbReference type="InterPro" id="IPR055545">
    <property type="entry name" value="DUF7121"/>
</dbReference>
<dbReference type="Pfam" id="PF23435">
    <property type="entry name" value="DUF7121"/>
    <property type="match status" value="1"/>
</dbReference>
<evidence type="ECO:0000313" key="4">
    <source>
        <dbReference type="Proteomes" id="UP000186817"/>
    </source>
</evidence>
<protein>
    <submittedName>
        <fullName evidence="3">Uncharacterized protein</fullName>
    </submittedName>
</protein>
<name>A0A1Q9D3Y6_SYMMI</name>
<keyword evidence="1" id="KW-0175">Coiled coil</keyword>
<dbReference type="EMBL" id="LSRX01000738">
    <property type="protein sequence ID" value="OLP89892.1"/>
    <property type="molecule type" value="Genomic_DNA"/>
</dbReference>
<evidence type="ECO:0000256" key="2">
    <source>
        <dbReference type="SAM" id="MobiDB-lite"/>
    </source>
</evidence>
<dbReference type="GO" id="GO:1990904">
    <property type="term" value="C:ribonucleoprotein complex"/>
    <property type="evidence" value="ECO:0007669"/>
    <property type="project" value="TreeGrafter"/>
</dbReference>
<organism evidence="3 4">
    <name type="scientific">Symbiodinium microadriaticum</name>
    <name type="common">Dinoflagellate</name>
    <name type="synonym">Zooxanthella microadriatica</name>
    <dbReference type="NCBI Taxonomy" id="2951"/>
    <lineage>
        <taxon>Eukaryota</taxon>
        <taxon>Sar</taxon>
        <taxon>Alveolata</taxon>
        <taxon>Dinophyceae</taxon>
        <taxon>Suessiales</taxon>
        <taxon>Symbiodiniaceae</taxon>
        <taxon>Symbiodinium</taxon>
    </lineage>
</organism>
<feature type="compositionally biased region" description="Low complexity" evidence="2">
    <location>
        <begin position="26"/>
        <end position="42"/>
    </location>
</feature>
<evidence type="ECO:0000256" key="1">
    <source>
        <dbReference type="SAM" id="Coils"/>
    </source>
</evidence>